<dbReference type="NCBIfam" id="NF038175">
    <property type="entry name" value="IniB_NTERM"/>
    <property type="match status" value="1"/>
</dbReference>
<gene>
    <name evidence="1" type="ORF">FHS29_003036</name>
</gene>
<dbReference type="AlphaFoldDB" id="A0A841CHI8"/>
<comment type="caution">
    <text evidence="1">The sequence shown here is derived from an EMBL/GenBank/DDBJ whole genome shotgun (WGS) entry which is preliminary data.</text>
</comment>
<organism evidence="1 2">
    <name type="scientific">Saccharothrix tamanrassetensis</name>
    <dbReference type="NCBI Taxonomy" id="1051531"/>
    <lineage>
        <taxon>Bacteria</taxon>
        <taxon>Bacillati</taxon>
        <taxon>Actinomycetota</taxon>
        <taxon>Actinomycetes</taxon>
        <taxon>Pseudonocardiales</taxon>
        <taxon>Pseudonocardiaceae</taxon>
        <taxon>Saccharothrix</taxon>
    </lineage>
</organism>
<proteinExistence type="predicted"/>
<protein>
    <submittedName>
        <fullName evidence="1">Uncharacterized protein</fullName>
    </submittedName>
</protein>
<reference evidence="1 2" key="1">
    <citation type="submission" date="2020-08" db="EMBL/GenBank/DDBJ databases">
        <title>Genomic Encyclopedia of Type Strains, Phase III (KMG-III): the genomes of soil and plant-associated and newly described type strains.</title>
        <authorList>
            <person name="Whitman W."/>
        </authorList>
    </citation>
    <scope>NUCLEOTIDE SEQUENCE [LARGE SCALE GENOMIC DNA]</scope>
    <source>
        <strain evidence="1 2">CECT 8640</strain>
    </source>
</reference>
<dbReference type="EMBL" id="JACHJN010000004">
    <property type="protein sequence ID" value="MBB5956450.1"/>
    <property type="molecule type" value="Genomic_DNA"/>
</dbReference>
<dbReference type="Proteomes" id="UP000547510">
    <property type="component" value="Unassembled WGS sequence"/>
</dbReference>
<keyword evidence="2" id="KW-1185">Reference proteome</keyword>
<dbReference type="InterPro" id="IPR049709">
    <property type="entry name" value="IniB-like_N"/>
</dbReference>
<evidence type="ECO:0000313" key="2">
    <source>
        <dbReference type="Proteomes" id="UP000547510"/>
    </source>
</evidence>
<evidence type="ECO:0000313" key="1">
    <source>
        <dbReference type="EMBL" id="MBB5956450.1"/>
    </source>
</evidence>
<dbReference type="RefSeq" id="WP_184691239.1">
    <property type="nucleotide sequence ID" value="NZ_JACHJN010000004.1"/>
</dbReference>
<accession>A0A841CHI8</accession>
<sequence length="330" mass="32196">MAGPPLPVLLPRELIRPGASIMGTSPNTLHDFVLDLLSNPAALADFQADAEGTLADAGLSDISALDVQEVLPLVLDYVPAGSLPALDVALINDLPLDSTDALGAIGQLQAVAQQLSLSGVSGTSDVNLAAAGALSADANGLEIFGGLSAWGLADAVGSVDASVSGDFSAVGDVTNTLDATLPTATGPVTDLAGTATGSFDGAVAGGVTGALPGTDGLTSPVFGAVDTLSGVVDGVTGGLAGHLPGDLTGALDTGHLGKTLNVDGLSALPDRDLTPETVVDTVEDTAGRLSNGTGVSDVTDHVGAINVPGLGIGLNDLPIVGGEDISDALF</sequence>
<name>A0A841CHI8_9PSEU</name>